<comment type="caution">
    <text evidence="6">The sequence shown here is derived from an EMBL/GenBank/DDBJ whole genome shotgun (WGS) entry which is preliminary data.</text>
</comment>
<gene>
    <name evidence="6" type="ORF">KC675_04755</name>
</gene>
<dbReference type="EMBL" id="JAGQLL010000067">
    <property type="protein sequence ID" value="MCA9380461.1"/>
    <property type="molecule type" value="Genomic_DNA"/>
</dbReference>
<evidence type="ECO:0000256" key="3">
    <source>
        <dbReference type="ARBA" id="ARBA00022737"/>
    </source>
</evidence>
<dbReference type="PANTHER" id="PTHR46630:SF1">
    <property type="entry name" value="TETRATRICOPEPTIDE REPEAT PROTEIN 29"/>
    <property type="match status" value="1"/>
</dbReference>
<evidence type="ECO:0000256" key="5">
    <source>
        <dbReference type="ARBA" id="ARBA00038253"/>
    </source>
</evidence>
<keyword evidence="4" id="KW-0802">TPR repeat</keyword>
<reference evidence="6" key="1">
    <citation type="submission" date="2020-04" db="EMBL/GenBank/DDBJ databases">
        <authorList>
            <person name="Zhang T."/>
        </authorList>
    </citation>
    <scope>NUCLEOTIDE SEQUENCE</scope>
    <source>
        <strain evidence="6">HKST-UBA15</strain>
    </source>
</reference>
<dbReference type="InterPro" id="IPR011990">
    <property type="entry name" value="TPR-like_helical_dom_sf"/>
</dbReference>
<dbReference type="GO" id="GO:0005737">
    <property type="term" value="C:cytoplasm"/>
    <property type="evidence" value="ECO:0007669"/>
    <property type="project" value="UniProtKB-SubCell"/>
</dbReference>
<dbReference type="SUPFAM" id="SSF48452">
    <property type="entry name" value="TPR-like"/>
    <property type="match status" value="1"/>
</dbReference>
<keyword evidence="2" id="KW-0963">Cytoplasm</keyword>
<protein>
    <recommendedName>
        <fullName evidence="8">Tetratricopeptide repeat protein</fullName>
    </recommendedName>
</protein>
<reference evidence="6" key="2">
    <citation type="journal article" date="2021" name="Microbiome">
        <title>Successional dynamics and alternative stable states in a saline activated sludge microbial community over 9 years.</title>
        <authorList>
            <person name="Wang Y."/>
            <person name="Ye J."/>
            <person name="Ju F."/>
            <person name="Liu L."/>
            <person name="Boyd J.A."/>
            <person name="Deng Y."/>
            <person name="Parks D.H."/>
            <person name="Jiang X."/>
            <person name="Yin X."/>
            <person name="Woodcroft B.J."/>
            <person name="Tyson G.W."/>
            <person name="Hugenholtz P."/>
            <person name="Polz M.F."/>
            <person name="Zhang T."/>
        </authorList>
    </citation>
    <scope>NUCLEOTIDE SEQUENCE</scope>
    <source>
        <strain evidence="6">HKST-UBA15</strain>
    </source>
</reference>
<evidence type="ECO:0000256" key="4">
    <source>
        <dbReference type="ARBA" id="ARBA00022803"/>
    </source>
</evidence>
<dbReference type="InterPro" id="IPR051476">
    <property type="entry name" value="Bac_ResReg_Asp_Phosphatase"/>
</dbReference>
<sequence>MKNDRFIFTIDKPTKNYISEVAKKSGISTSKVIKEIIQDHASDRQFDGIVQNPQSDSNLTNHRRLNSYSTPDLTQILSKQNFLELLSNDDVDFLIYSLDGYTNAMNFLDDQVIITYAKVLKHRGYLAKAISILNSIEDKYNIEKQLLLLSIYISTGDIPKANTHLLHCTELLNLFSHNLKKYRNDYLILKAELIWINEGVLKAHEFVKKCLVNSQQFDDNVLGKLYCLEGEFLRDKGNYGAAKTSYNIALQLLKNYPYEGNYIARTNKGLGSIYKNQGNYVTSSKYIFNALDISKKFADKITESSVLASIGSLYLAQNKDELGIKMLQEKADIGRRANSIREIFYANYELGMATVEKGDYKTARDSLEDIMGIGSKFKRRYYIDMWRGLLRSFEDFEDGIKIIQKSKSEAREADEEKKIYLADYLIAASCLNKTGQEKKGENILKVLMNNTSTSKQLKRNAQILLKYPKVIKSI</sequence>
<evidence type="ECO:0000313" key="6">
    <source>
        <dbReference type="EMBL" id="MCA9380461.1"/>
    </source>
</evidence>
<evidence type="ECO:0000256" key="1">
    <source>
        <dbReference type="ARBA" id="ARBA00004496"/>
    </source>
</evidence>
<dbReference type="Gene3D" id="1.25.40.10">
    <property type="entry name" value="Tetratricopeptide repeat domain"/>
    <property type="match status" value="1"/>
</dbReference>
<proteinExistence type="inferred from homology"/>
<dbReference type="InterPro" id="IPR019734">
    <property type="entry name" value="TPR_rpt"/>
</dbReference>
<dbReference type="AlphaFoldDB" id="A0A955L1A7"/>
<evidence type="ECO:0000256" key="2">
    <source>
        <dbReference type="ARBA" id="ARBA00022490"/>
    </source>
</evidence>
<name>A0A955L1A7_9BACT</name>
<evidence type="ECO:0000313" key="7">
    <source>
        <dbReference type="Proteomes" id="UP000745577"/>
    </source>
</evidence>
<dbReference type="Proteomes" id="UP000745577">
    <property type="component" value="Unassembled WGS sequence"/>
</dbReference>
<keyword evidence="3" id="KW-0677">Repeat</keyword>
<dbReference type="SMART" id="SM00028">
    <property type="entry name" value="TPR"/>
    <property type="match status" value="3"/>
</dbReference>
<evidence type="ECO:0008006" key="8">
    <source>
        <dbReference type="Google" id="ProtNLM"/>
    </source>
</evidence>
<comment type="subcellular location">
    <subcellularLocation>
        <location evidence="1">Cytoplasm</location>
    </subcellularLocation>
</comment>
<organism evidence="6 7">
    <name type="scientific">Candidatus Dojkabacteria bacterium</name>
    <dbReference type="NCBI Taxonomy" id="2099670"/>
    <lineage>
        <taxon>Bacteria</taxon>
        <taxon>Candidatus Dojkabacteria</taxon>
    </lineage>
</organism>
<dbReference type="PANTHER" id="PTHR46630">
    <property type="entry name" value="TETRATRICOPEPTIDE REPEAT PROTEIN 29"/>
    <property type="match status" value="1"/>
</dbReference>
<accession>A0A955L1A7</accession>
<comment type="similarity">
    <text evidence="5">Belongs to the Rap family.</text>
</comment>